<dbReference type="EMBL" id="KX091842">
    <property type="protein sequence ID" value="AOX13198.1"/>
    <property type="molecule type" value="Genomic_DNA"/>
</dbReference>
<dbReference type="AlphaFoldDB" id="A0A4Y1JU38"/>
<name>A0A4Y1JU38_9BIVA</name>
<evidence type="ECO:0000313" key="1">
    <source>
        <dbReference type="EMBL" id="AOX13198.1"/>
    </source>
</evidence>
<protein>
    <submittedName>
        <fullName evidence="1">ATP synthase F0 subunit 8</fullName>
    </submittedName>
</protein>
<keyword evidence="1" id="KW-0496">Mitochondrion</keyword>
<sequence length="51" mass="5670">MSWVLVAFFLVGLLLVICVGVWWGGFSGYSVVCSKSSGSYSRLFTWGKFLK</sequence>
<accession>A0A4Y1JU38</accession>
<gene>
    <name evidence="1" type="primary">ATP8</name>
</gene>
<geneLocation type="mitochondrion" evidence="1"/>
<reference evidence="1" key="1">
    <citation type="submission" date="2016-04" db="EMBL/GenBank/DDBJ databases">
        <authorList>
            <person name="Han Z.Y."/>
            <person name="Wang G.L."/>
            <person name="Li J.L."/>
        </authorList>
    </citation>
    <scope>NUCLEOTIDE SEQUENCE</scope>
    <source>
        <tissue evidence="1">Gonad</tissue>
    </source>
</reference>
<organism evidence="1">
    <name type="scientific">Lamprotula caveata</name>
    <dbReference type="NCBI Taxonomy" id="265750"/>
    <lineage>
        <taxon>Eukaryota</taxon>
        <taxon>Metazoa</taxon>
        <taxon>Spiralia</taxon>
        <taxon>Lophotrochozoa</taxon>
        <taxon>Mollusca</taxon>
        <taxon>Bivalvia</taxon>
        <taxon>Autobranchia</taxon>
        <taxon>Heteroconchia</taxon>
        <taxon>Palaeoheterodonta</taxon>
        <taxon>Unionida</taxon>
        <taxon>Unionoidea</taxon>
        <taxon>Unionidae</taxon>
        <taxon>Gonideinae</taxon>
        <taxon>Lamprotula</taxon>
    </lineage>
</organism>
<proteinExistence type="predicted"/>